<proteinExistence type="predicted"/>
<evidence type="ECO:0000313" key="3">
    <source>
        <dbReference type="EMBL" id="MBW0127615.1"/>
    </source>
</evidence>
<dbReference type="EMBL" id="JADQDF010000001">
    <property type="protein sequence ID" value="MBW0127615.1"/>
    <property type="molecule type" value="Genomic_DNA"/>
</dbReference>
<reference evidence="3 4" key="1">
    <citation type="submission" date="2020-11" db="EMBL/GenBank/DDBJ databases">
        <title>Pseudonocardia abyssalis sp. nov. and Pseudonocardia oceani sp. nov., description and phylogenomic analysis of two novel actinomycetes isolated from the deep Southern Ocean.</title>
        <authorList>
            <person name="Parra J."/>
        </authorList>
    </citation>
    <scope>NUCLEOTIDE SEQUENCE [LARGE SCALE GENOMIC DNA]</scope>
    <source>
        <strain evidence="4">KRD185</strain>
    </source>
</reference>
<keyword evidence="4" id="KW-1185">Reference proteome</keyword>
<comment type="caution">
    <text evidence="3">The sequence shown here is derived from an EMBL/GenBank/DDBJ whole genome shotgun (WGS) entry which is preliminary data.</text>
</comment>
<name>A0ABS6U5W8_9PSEU</name>
<feature type="domain" description="DUF1206" evidence="2">
    <location>
        <begin position="112"/>
        <end position="177"/>
    </location>
</feature>
<feature type="domain" description="DUF1206" evidence="2">
    <location>
        <begin position="202"/>
        <end position="270"/>
    </location>
</feature>
<organism evidence="3 4">
    <name type="scientific">Pseudonocardia oceani</name>
    <dbReference type="NCBI Taxonomy" id="2792013"/>
    <lineage>
        <taxon>Bacteria</taxon>
        <taxon>Bacillati</taxon>
        <taxon>Actinomycetota</taxon>
        <taxon>Actinomycetes</taxon>
        <taxon>Pseudonocardiales</taxon>
        <taxon>Pseudonocardiaceae</taxon>
        <taxon>Pseudonocardia</taxon>
    </lineage>
</organism>
<keyword evidence="1" id="KW-1133">Transmembrane helix</keyword>
<dbReference type="Pfam" id="PF06724">
    <property type="entry name" value="DUF1206"/>
    <property type="match status" value="3"/>
</dbReference>
<keyword evidence="1" id="KW-0472">Membrane</keyword>
<evidence type="ECO:0000256" key="1">
    <source>
        <dbReference type="SAM" id="Phobius"/>
    </source>
</evidence>
<feature type="domain" description="DUF1206" evidence="2">
    <location>
        <begin position="28"/>
        <end position="95"/>
    </location>
</feature>
<evidence type="ECO:0000259" key="2">
    <source>
        <dbReference type="Pfam" id="PF06724"/>
    </source>
</evidence>
<protein>
    <submittedName>
        <fullName evidence="3">DUF1206 domain-containing protein</fullName>
    </submittedName>
</protein>
<keyword evidence="1" id="KW-0812">Transmembrane</keyword>
<dbReference type="RefSeq" id="WP_218589781.1">
    <property type="nucleotide sequence ID" value="NZ_JADQDE010000002.1"/>
</dbReference>
<gene>
    <name evidence="3" type="ORF">I4I82_07950</name>
</gene>
<feature type="transmembrane region" description="Helical" evidence="1">
    <location>
        <begin position="68"/>
        <end position="89"/>
    </location>
</feature>
<feature type="transmembrane region" description="Helical" evidence="1">
    <location>
        <begin position="245"/>
        <end position="266"/>
    </location>
</feature>
<dbReference type="Proteomes" id="UP000694300">
    <property type="component" value="Unassembled WGS sequence"/>
</dbReference>
<sequence>MTSAARSANASARQAANSRPLKIAARGGILAYGITHLIIGGLALQVAFGQGGEQADQSGAFQALAQQPFGQVLLWLLTVGFVAAALWRLEQAIWGFSYESDRTKLIRKKVTSAVKAVIFVVLALLAGRTASGGGGGGGGQQQATAGVFGLPGGQWLVGLAGVVVLVVGVVKVYEGYKKKFLEDMSAPSDHRARRVLERVGQVGNMAKGVAIGLIGILLAVAAIQRRPDEATGLDAALKGLAAQPYGPYLLIAVAIGLVAYGVFCFFDARYHRV</sequence>
<feature type="transmembrane region" description="Helical" evidence="1">
    <location>
        <begin position="155"/>
        <end position="173"/>
    </location>
</feature>
<feature type="transmembrane region" description="Helical" evidence="1">
    <location>
        <begin position="29"/>
        <end position="48"/>
    </location>
</feature>
<feature type="transmembrane region" description="Helical" evidence="1">
    <location>
        <begin position="208"/>
        <end position="225"/>
    </location>
</feature>
<accession>A0ABS6U5W8</accession>
<dbReference type="InterPro" id="IPR009597">
    <property type="entry name" value="DUF1206"/>
</dbReference>
<evidence type="ECO:0000313" key="4">
    <source>
        <dbReference type="Proteomes" id="UP000694300"/>
    </source>
</evidence>
<feature type="transmembrane region" description="Helical" evidence="1">
    <location>
        <begin position="110"/>
        <end position="127"/>
    </location>
</feature>